<accession>A0A939GN66</accession>
<dbReference type="PROSITE" id="PS51733">
    <property type="entry name" value="BPL_LPL_CATALYTIC"/>
    <property type="match status" value="1"/>
</dbReference>
<reference evidence="3" key="1">
    <citation type="submission" date="2021-03" db="EMBL/GenBank/DDBJ databases">
        <title>Fibrella sp. HMF5335 genome sequencing and assembly.</title>
        <authorList>
            <person name="Kang H."/>
            <person name="Kim H."/>
            <person name="Bae S."/>
            <person name="Joh K."/>
        </authorList>
    </citation>
    <scope>NUCLEOTIDE SEQUENCE</scope>
    <source>
        <strain evidence="3">HMF5335</strain>
    </source>
</reference>
<name>A0A939GN66_9BACT</name>
<dbReference type="SUPFAM" id="SSF55681">
    <property type="entry name" value="Class II aaRS and biotin synthetases"/>
    <property type="match status" value="1"/>
</dbReference>
<organism evidence="3 4">
    <name type="scientific">Fibrella rubiginis</name>
    <dbReference type="NCBI Taxonomy" id="2817060"/>
    <lineage>
        <taxon>Bacteria</taxon>
        <taxon>Pseudomonadati</taxon>
        <taxon>Bacteroidota</taxon>
        <taxon>Cytophagia</taxon>
        <taxon>Cytophagales</taxon>
        <taxon>Spirosomataceae</taxon>
        <taxon>Fibrella</taxon>
    </lineage>
</organism>
<dbReference type="PANTHER" id="PTHR12835:SF5">
    <property type="entry name" value="BIOTIN--PROTEIN LIGASE"/>
    <property type="match status" value="1"/>
</dbReference>
<gene>
    <name evidence="3" type="ORF">J2I47_25320</name>
</gene>
<dbReference type="GO" id="GO:0004077">
    <property type="term" value="F:biotin--[biotin carboxyl-carrier protein] ligase activity"/>
    <property type="evidence" value="ECO:0007669"/>
    <property type="project" value="UniProtKB-EC"/>
</dbReference>
<keyword evidence="1 3" id="KW-0436">Ligase</keyword>
<dbReference type="EC" id="6.3.4.15" evidence="3"/>
<dbReference type="GO" id="GO:0005737">
    <property type="term" value="C:cytoplasm"/>
    <property type="evidence" value="ECO:0007669"/>
    <property type="project" value="TreeGrafter"/>
</dbReference>
<dbReference type="CDD" id="cd16442">
    <property type="entry name" value="BPL"/>
    <property type="match status" value="1"/>
</dbReference>
<protein>
    <submittedName>
        <fullName evidence="3">Biotin--[acetyl-CoA-carboxylase] ligase</fullName>
        <ecNumber evidence="3">6.3.4.15</ecNumber>
    </submittedName>
</protein>
<dbReference type="InterPro" id="IPR045864">
    <property type="entry name" value="aa-tRNA-synth_II/BPL/LPL"/>
</dbReference>
<proteinExistence type="predicted"/>
<comment type="caution">
    <text evidence="3">The sequence shown here is derived from an EMBL/GenBank/DDBJ whole genome shotgun (WGS) entry which is preliminary data.</text>
</comment>
<dbReference type="InterPro" id="IPR004408">
    <property type="entry name" value="Biotin_CoA_COase_ligase"/>
</dbReference>
<dbReference type="PANTHER" id="PTHR12835">
    <property type="entry name" value="BIOTIN PROTEIN LIGASE"/>
    <property type="match status" value="1"/>
</dbReference>
<evidence type="ECO:0000313" key="3">
    <source>
        <dbReference type="EMBL" id="MBO0939891.1"/>
    </source>
</evidence>
<dbReference type="NCBIfam" id="TIGR00121">
    <property type="entry name" value="birA_ligase"/>
    <property type="match status" value="1"/>
</dbReference>
<keyword evidence="4" id="KW-1185">Reference proteome</keyword>
<evidence type="ECO:0000313" key="4">
    <source>
        <dbReference type="Proteomes" id="UP000664034"/>
    </source>
</evidence>
<evidence type="ECO:0000256" key="1">
    <source>
        <dbReference type="ARBA" id="ARBA00022598"/>
    </source>
</evidence>
<dbReference type="Gene3D" id="3.30.930.10">
    <property type="entry name" value="Bira Bifunctional Protein, Domain 2"/>
    <property type="match status" value="1"/>
</dbReference>
<dbReference type="RefSeq" id="WP_207367421.1">
    <property type="nucleotide sequence ID" value="NZ_JAFMYV010000018.1"/>
</dbReference>
<sequence length="258" mass="29157">MYKIYPKTLFVGQNIIFLPTCQSTNDEALHLLADGTAYEGDVVATSQQTQGRGQRGNQWEALPGQNLTFSLILQPTFLQASEQFWLNMAVSLAVHDSLAPFISTGLRVKWPNDIYVNDRKMGGILIENALQGYHLAHTVVGIGLNINQTQFGYPNATSLLLEAPYQEGYHLPALLTTLCEQLEKRYLQLRNGHRDTLRASYLQHLYRYQEAHLYEADGQRFYGTIISIDPTGRLGLMVDGGIRYFAFKEVSFVMMTDK</sequence>
<dbReference type="Pfam" id="PF03099">
    <property type="entry name" value="BPL_LplA_LipB"/>
    <property type="match status" value="1"/>
</dbReference>
<evidence type="ECO:0000259" key="2">
    <source>
        <dbReference type="PROSITE" id="PS51733"/>
    </source>
</evidence>
<dbReference type="AlphaFoldDB" id="A0A939GN66"/>
<dbReference type="EMBL" id="JAFMYV010000018">
    <property type="protein sequence ID" value="MBO0939891.1"/>
    <property type="molecule type" value="Genomic_DNA"/>
</dbReference>
<dbReference type="InterPro" id="IPR004143">
    <property type="entry name" value="BPL_LPL_catalytic"/>
</dbReference>
<feature type="domain" description="BPL/LPL catalytic" evidence="2">
    <location>
        <begin position="3"/>
        <end position="190"/>
    </location>
</feature>
<dbReference type="Proteomes" id="UP000664034">
    <property type="component" value="Unassembled WGS sequence"/>
</dbReference>